<dbReference type="Proteomes" id="UP000010384">
    <property type="component" value="Chromosome"/>
</dbReference>
<dbReference type="RefSeq" id="WP_015157423.1">
    <property type="nucleotide sequence ID" value="NC_019695.1"/>
</dbReference>
<dbReference type="KEGG" id="cthe:Chro_5528"/>
<reference evidence="1 2" key="1">
    <citation type="submission" date="2012-06" db="EMBL/GenBank/DDBJ databases">
        <title>Finished chromosome of genome of Chroococcidiopsis thermalis PCC 7203.</title>
        <authorList>
            <consortium name="US DOE Joint Genome Institute"/>
            <person name="Gugger M."/>
            <person name="Coursin T."/>
            <person name="Rippka R."/>
            <person name="Tandeau De Marsac N."/>
            <person name="Huntemann M."/>
            <person name="Wei C.-L."/>
            <person name="Han J."/>
            <person name="Detter J.C."/>
            <person name="Han C."/>
            <person name="Tapia R."/>
            <person name="Davenport K."/>
            <person name="Daligault H."/>
            <person name="Erkkila T."/>
            <person name="Gu W."/>
            <person name="Munk A.C.C."/>
            <person name="Teshima H."/>
            <person name="Xu Y."/>
            <person name="Chain P."/>
            <person name="Chen A."/>
            <person name="Krypides N."/>
            <person name="Mavromatis K."/>
            <person name="Markowitz V."/>
            <person name="Szeto E."/>
            <person name="Ivanova N."/>
            <person name="Mikhailova N."/>
            <person name="Ovchinnikova G."/>
            <person name="Pagani I."/>
            <person name="Pati A."/>
            <person name="Goodwin L."/>
            <person name="Peters L."/>
            <person name="Pitluck S."/>
            <person name="Woyke T."/>
            <person name="Kerfeld C."/>
        </authorList>
    </citation>
    <scope>NUCLEOTIDE SEQUENCE [LARGE SCALE GENOMIC DNA]</scope>
    <source>
        <strain evidence="1 2">PCC 7203</strain>
    </source>
</reference>
<dbReference type="InParanoid" id="K9U8X5"/>
<name>K9U8X5_CHRTP</name>
<evidence type="ECO:0000313" key="2">
    <source>
        <dbReference type="Proteomes" id="UP000010384"/>
    </source>
</evidence>
<dbReference type="EMBL" id="CP003597">
    <property type="protein sequence ID" value="AFY90886.1"/>
    <property type="molecule type" value="Genomic_DNA"/>
</dbReference>
<evidence type="ECO:0000313" key="1">
    <source>
        <dbReference type="EMBL" id="AFY90886.1"/>
    </source>
</evidence>
<organism evidence="1 2">
    <name type="scientific">Chroococcidiopsis thermalis (strain PCC 7203)</name>
    <dbReference type="NCBI Taxonomy" id="251229"/>
    <lineage>
        <taxon>Bacteria</taxon>
        <taxon>Bacillati</taxon>
        <taxon>Cyanobacteriota</taxon>
        <taxon>Cyanophyceae</taxon>
        <taxon>Chroococcidiopsidales</taxon>
        <taxon>Chroococcidiopsidaceae</taxon>
        <taxon>Chroococcidiopsis</taxon>
    </lineage>
</organism>
<dbReference type="OrthoDB" id="495649at2"/>
<dbReference type="HOGENOM" id="CLU_2057211_0_0_3"/>
<proteinExistence type="predicted"/>
<keyword evidence="2" id="KW-1185">Reference proteome</keyword>
<gene>
    <name evidence="1" type="ORF">Chro_5528</name>
</gene>
<protein>
    <submittedName>
        <fullName evidence="1">Uncharacterized protein</fullName>
    </submittedName>
</protein>
<accession>K9U8X5</accession>
<sequence>MLDNRFSFADEQLFAELTPEEGAAISGGYNYKIWNDANRKIYVTTFDANGITTRRSIDPQKQLDFSSPYDKTYLIRDTLEGKDYAPELTQLDPEIVYRLEVVGNKLELHQGFSFISQQP</sequence>
<dbReference type="AlphaFoldDB" id="K9U8X5"/>